<dbReference type="PROSITE" id="PS50086">
    <property type="entry name" value="TBC_RABGAP"/>
    <property type="match status" value="1"/>
</dbReference>
<feature type="domain" description="Rab-GAP TBC" evidence="3">
    <location>
        <begin position="224"/>
        <end position="434"/>
    </location>
</feature>
<dbReference type="Gene3D" id="1.10.472.80">
    <property type="entry name" value="Ypt/Rab-GAP domain of gyp1p, domain 3"/>
    <property type="match status" value="2"/>
</dbReference>
<dbReference type="CDD" id="cd05992">
    <property type="entry name" value="PB1"/>
    <property type="match status" value="1"/>
</dbReference>
<feature type="compositionally biased region" description="Polar residues" evidence="2">
    <location>
        <begin position="505"/>
        <end position="520"/>
    </location>
</feature>
<evidence type="ECO:0000259" key="3">
    <source>
        <dbReference type="PROSITE" id="PS50086"/>
    </source>
</evidence>
<accession>A0AAV6V9W4</accession>
<comment type="caution">
    <text evidence="4">The sequence shown here is derived from an EMBL/GenBank/DDBJ whole genome shotgun (WGS) entry which is preliminary data.</text>
</comment>
<feature type="compositionally biased region" description="Basic and acidic residues" evidence="2">
    <location>
        <begin position="491"/>
        <end position="504"/>
    </location>
</feature>
<organism evidence="4 5">
    <name type="scientific">Oedothorax gibbosus</name>
    <dbReference type="NCBI Taxonomy" id="931172"/>
    <lineage>
        <taxon>Eukaryota</taxon>
        <taxon>Metazoa</taxon>
        <taxon>Ecdysozoa</taxon>
        <taxon>Arthropoda</taxon>
        <taxon>Chelicerata</taxon>
        <taxon>Arachnida</taxon>
        <taxon>Araneae</taxon>
        <taxon>Araneomorphae</taxon>
        <taxon>Entelegynae</taxon>
        <taxon>Araneoidea</taxon>
        <taxon>Linyphiidae</taxon>
        <taxon>Erigoninae</taxon>
        <taxon>Oedothorax</taxon>
    </lineage>
</organism>
<feature type="region of interest" description="Disordered" evidence="2">
    <location>
        <begin position="722"/>
        <end position="763"/>
    </location>
</feature>
<dbReference type="PANTHER" id="PTHR22957:SF333">
    <property type="entry name" value="TBC1 DOMAIN FAMILY MEMBER 25"/>
    <property type="match status" value="1"/>
</dbReference>
<evidence type="ECO:0000256" key="2">
    <source>
        <dbReference type="SAM" id="MobiDB-lite"/>
    </source>
</evidence>
<feature type="compositionally biased region" description="Basic and acidic residues" evidence="2">
    <location>
        <begin position="754"/>
        <end position="763"/>
    </location>
</feature>
<dbReference type="SUPFAM" id="SSF47923">
    <property type="entry name" value="Ypt/Rab-GAP domain of gyp1p"/>
    <property type="match status" value="2"/>
</dbReference>
<sequence length="887" mass="101789">MSGLNVFHSRDAIRVKVKKCEGLLAPEYRRFSVDPQITSFEVLQSLLARAFDIKGEFSIGYFSRDEDGRDTYLSLLSDWDLDAAFLGSSDPCLQLKVDLKPFEEVKYEQYLQWFSKFARDLTSHTMLLQGLEDWDMVAPVDVTRSNHTGFLPDRSTITGTILTHMEKTFNLVQRALNLSESDSENESFKPVKQPMVDAEFHGYLDCDGRLVKPRELRLSVYQRGIDPALRKVVWKHILNVYPHGLTAKERISYMKQRSSEYQKLKQTWQDMISSGNLTEEIQYVTNMVRKDVLRTDRTHKFYAGSDDNKNVVSLFNILTTYALNHPSVSYCQGMSDLASPILVTMKDEAQAYVCFCALMQRLKPNFHLDGKAMTSNFQQLTELLEHYDTQFFEYLKTQGADDLLFCYRWLLLELKREFAFDDALSMLEVLWSSIPPSPPEKELSLYEELFSENSYHPQSPRIHSRENPYTKVRAIRKQNSSSSIRGIMKSNSKETDEVETEKQNDYSSEPTDIQETSPGNSCAELPMLSRKDSITEVSNDDSQDYLPMTTSMTRELRMELENLNRQLPGSFLQRSITIDSEDLDSPRSPDCFESTRDSLRYTQHLYNIDQTTEEDAPESWTSDDLSGMDQICRLGSAKKKQKHPEYLSLNGSDIGEDSTFCCTPDEQFEIDFDVQVKTNSSIPCNGEILENEESEDKNGCACHLKSVIPIRLVHSPGIDNRFHRHSSDSSDSLSESCPGRIESDKRNRSQGVLSDEKLSENVSKEQLVLEEKHNHKKPSSSFQGPSDVMASSCIEALEYSGKSSKSSLPTPYELGGGNPFMLFLCLTLLLQHRDMIMKTRMDYNELAMHFDKMVRKHNVHRVLHQARAMFREYLQLSCQDQESNPYV</sequence>
<dbReference type="GO" id="GO:1901096">
    <property type="term" value="P:regulation of autophagosome maturation"/>
    <property type="evidence" value="ECO:0007669"/>
    <property type="project" value="TreeGrafter"/>
</dbReference>
<dbReference type="FunFam" id="1.10.8.270:FF:000041">
    <property type="entry name" value="TBC1 domain family member 25"/>
    <property type="match status" value="1"/>
</dbReference>
<dbReference type="PANTHER" id="PTHR22957">
    <property type="entry name" value="TBC1 DOMAIN FAMILY MEMBER GTPASE-ACTIVATING PROTEIN"/>
    <property type="match status" value="1"/>
</dbReference>
<dbReference type="EMBL" id="JAFNEN010000139">
    <property type="protein sequence ID" value="KAG8192436.1"/>
    <property type="molecule type" value="Genomic_DNA"/>
</dbReference>
<dbReference type="SMART" id="SM00164">
    <property type="entry name" value="TBC"/>
    <property type="match status" value="1"/>
</dbReference>
<dbReference type="GO" id="GO:0005776">
    <property type="term" value="C:autophagosome"/>
    <property type="evidence" value="ECO:0007669"/>
    <property type="project" value="TreeGrafter"/>
</dbReference>
<name>A0AAV6V9W4_9ARAC</name>
<dbReference type="AlphaFoldDB" id="A0AAV6V9W4"/>
<gene>
    <name evidence="4" type="ORF">JTE90_017966</name>
</gene>
<reference evidence="4 5" key="1">
    <citation type="journal article" date="2022" name="Nat. Ecol. Evol.">
        <title>A masculinizing supergene underlies an exaggerated male reproductive morph in a spider.</title>
        <authorList>
            <person name="Hendrickx F."/>
            <person name="De Corte Z."/>
            <person name="Sonet G."/>
            <person name="Van Belleghem S.M."/>
            <person name="Kostlbacher S."/>
            <person name="Vangestel C."/>
        </authorList>
    </citation>
    <scope>NUCLEOTIDE SEQUENCE [LARGE SCALE GENOMIC DNA]</scope>
    <source>
        <strain evidence="4">W744_W776</strain>
    </source>
</reference>
<feature type="region of interest" description="Disordered" evidence="2">
    <location>
        <begin position="476"/>
        <end position="525"/>
    </location>
</feature>
<dbReference type="Pfam" id="PF00566">
    <property type="entry name" value="RabGAP-TBC"/>
    <property type="match status" value="1"/>
</dbReference>
<proteinExistence type="predicted"/>
<protein>
    <recommendedName>
        <fullName evidence="3">Rab-GAP TBC domain-containing protein</fullName>
    </recommendedName>
</protein>
<dbReference type="GO" id="GO:0005096">
    <property type="term" value="F:GTPase activator activity"/>
    <property type="evidence" value="ECO:0007669"/>
    <property type="project" value="UniProtKB-KW"/>
</dbReference>
<keyword evidence="1" id="KW-0343">GTPase activation</keyword>
<dbReference type="Proteomes" id="UP000827092">
    <property type="component" value="Unassembled WGS sequence"/>
</dbReference>
<dbReference type="InterPro" id="IPR000195">
    <property type="entry name" value="Rab-GAP-TBC_dom"/>
</dbReference>
<keyword evidence="5" id="KW-1185">Reference proteome</keyword>
<evidence type="ECO:0000313" key="4">
    <source>
        <dbReference type="EMBL" id="KAG8192436.1"/>
    </source>
</evidence>
<dbReference type="InterPro" id="IPR035969">
    <property type="entry name" value="Rab-GAP_TBC_sf"/>
</dbReference>
<dbReference type="Gene3D" id="1.10.8.270">
    <property type="entry name" value="putative rabgap domain of human tbc1 domain family member 14 like domains"/>
    <property type="match status" value="1"/>
</dbReference>
<evidence type="ECO:0000313" key="5">
    <source>
        <dbReference type="Proteomes" id="UP000827092"/>
    </source>
</evidence>
<evidence type="ECO:0000256" key="1">
    <source>
        <dbReference type="ARBA" id="ARBA00022468"/>
    </source>
</evidence>